<sequence length="231" mass="26853">MWILPILNVFLDQGELHFGSTTQYRKIEEEGGNDWIGDKNDGSLIYPENVLPNIHAFLTYRGTQYELSNRDILGLKTAINENIFCMTKVNIQSDLGNNESQNKFLYEMHNSILADQRYPKKVVFLNEYENFIKKVILSLDILGYSRIDVALGNILYDDRYGLAYQLSMRDIMGRGSSYWVNFIKEKRFAVEREQRLMIPALNMFDTEFGKNISIGSIRPFVTVYVKGTRKM</sequence>
<evidence type="ECO:0000313" key="1">
    <source>
        <dbReference type="EMBL" id="KRM38091.1"/>
    </source>
</evidence>
<proteinExistence type="predicted"/>
<accession>A0A0R1YDY4</accession>
<dbReference type="EMBL" id="AZFZ01000118">
    <property type="protein sequence ID" value="KRM38091.1"/>
    <property type="molecule type" value="Genomic_DNA"/>
</dbReference>
<dbReference type="Proteomes" id="UP000051010">
    <property type="component" value="Unassembled WGS sequence"/>
</dbReference>
<dbReference type="RefSeq" id="WP_056980810.1">
    <property type="nucleotide sequence ID" value="NZ_AZFZ01000118.1"/>
</dbReference>
<reference evidence="1 2" key="1">
    <citation type="journal article" date="2015" name="Genome Announc.">
        <title>Expanding the biotechnology potential of lactobacilli through comparative genomics of 213 strains and associated genera.</title>
        <authorList>
            <person name="Sun Z."/>
            <person name="Harris H.M."/>
            <person name="McCann A."/>
            <person name="Guo C."/>
            <person name="Argimon S."/>
            <person name="Zhang W."/>
            <person name="Yang X."/>
            <person name="Jeffery I.B."/>
            <person name="Cooney J.C."/>
            <person name="Kagawa T.F."/>
            <person name="Liu W."/>
            <person name="Song Y."/>
            <person name="Salvetti E."/>
            <person name="Wrobel A."/>
            <person name="Rasinkangas P."/>
            <person name="Parkhill J."/>
            <person name="Rea M.C."/>
            <person name="O'Sullivan O."/>
            <person name="Ritari J."/>
            <person name="Douillard F.P."/>
            <person name="Paul Ross R."/>
            <person name="Yang R."/>
            <person name="Briner A.E."/>
            <person name="Felis G.E."/>
            <person name="de Vos W.M."/>
            <person name="Barrangou R."/>
            <person name="Klaenhammer T.R."/>
            <person name="Caufield P.W."/>
            <person name="Cui Y."/>
            <person name="Zhang H."/>
            <person name="O'Toole P.W."/>
        </authorList>
    </citation>
    <scope>NUCLEOTIDE SEQUENCE [LARGE SCALE GENOMIC DNA]</scope>
    <source>
        <strain evidence="1 2">DSM 18390</strain>
    </source>
</reference>
<protein>
    <submittedName>
        <fullName evidence="1">Uncharacterized protein</fullName>
    </submittedName>
</protein>
<dbReference type="AlphaFoldDB" id="A0A0R1YDY4"/>
<organism evidence="1 2">
    <name type="scientific">Lentilactobacillus parafarraginis DSM 18390 = JCM 14109</name>
    <dbReference type="NCBI Taxonomy" id="1423786"/>
    <lineage>
        <taxon>Bacteria</taxon>
        <taxon>Bacillati</taxon>
        <taxon>Bacillota</taxon>
        <taxon>Bacilli</taxon>
        <taxon>Lactobacillales</taxon>
        <taxon>Lactobacillaceae</taxon>
        <taxon>Lentilactobacillus</taxon>
    </lineage>
</organism>
<gene>
    <name evidence="1" type="ORF">FD47_GL000316</name>
</gene>
<name>A0A0R1YDY4_9LACO</name>
<comment type="caution">
    <text evidence="1">The sequence shown here is derived from an EMBL/GenBank/DDBJ whole genome shotgun (WGS) entry which is preliminary data.</text>
</comment>
<evidence type="ECO:0000313" key="2">
    <source>
        <dbReference type="Proteomes" id="UP000051010"/>
    </source>
</evidence>
<dbReference type="PATRIC" id="fig|1423786.4.peg.329"/>